<keyword evidence="2 4" id="KW-0808">Transferase</keyword>
<dbReference type="InterPro" id="IPR029056">
    <property type="entry name" value="Ribokinase-like"/>
</dbReference>
<dbReference type="PANTHER" id="PTHR10584">
    <property type="entry name" value="SUGAR KINASE"/>
    <property type="match status" value="1"/>
</dbReference>
<protein>
    <submittedName>
        <fullName evidence="6">Sugar/nucleoside kinase (Ribokinase family)</fullName>
    </submittedName>
</protein>
<dbReference type="PANTHER" id="PTHR10584:SF167">
    <property type="entry name" value="PFKB DOMAIN PROTEIN"/>
    <property type="match status" value="1"/>
</dbReference>
<evidence type="ECO:0000256" key="1">
    <source>
        <dbReference type="ARBA" id="ARBA00010688"/>
    </source>
</evidence>
<comment type="caution">
    <text evidence="6">The sequence shown here is derived from an EMBL/GenBank/DDBJ whole genome shotgun (WGS) entry which is preliminary data.</text>
</comment>
<dbReference type="EMBL" id="PVTF01000024">
    <property type="protein sequence ID" value="PRY30296.1"/>
    <property type="molecule type" value="Genomic_DNA"/>
</dbReference>
<dbReference type="RefSeq" id="WP_106196738.1">
    <property type="nucleotide sequence ID" value="NZ_PVTF01000024.1"/>
</dbReference>
<dbReference type="Pfam" id="PF00294">
    <property type="entry name" value="PfkB"/>
    <property type="match status" value="1"/>
</dbReference>
<dbReference type="GO" id="GO:0006796">
    <property type="term" value="P:phosphate-containing compound metabolic process"/>
    <property type="evidence" value="ECO:0007669"/>
    <property type="project" value="UniProtKB-ARBA"/>
</dbReference>
<dbReference type="CDD" id="cd01166">
    <property type="entry name" value="KdgK"/>
    <property type="match status" value="1"/>
</dbReference>
<gene>
    <name evidence="6" type="ORF">CLV43_12428</name>
</gene>
<evidence type="ECO:0000256" key="4">
    <source>
        <dbReference type="RuleBase" id="RU003704"/>
    </source>
</evidence>
<evidence type="ECO:0000256" key="3">
    <source>
        <dbReference type="ARBA" id="ARBA00022777"/>
    </source>
</evidence>
<dbReference type="PROSITE" id="PS00584">
    <property type="entry name" value="PFKB_KINASES_2"/>
    <property type="match status" value="1"/>
</dbReference>
<dbReference type="AlphaFoldDB" id="A0A2T0SA54"/>
<dbReference type="InterPro" id="IPR002139">
    <property type="entry name" value="Ribo/fructo_kinase"/>
</dbReference>
<sequence length="293" mass="29685">MTIVVVGDAGLDVVARHHGPIPHGGDVRANVTIEPGGAGANTAAWLAECGARPVLVARVGADSAGRQVHAELTSAGVRCAFAVDQEAATCCVVCLVDPQGQRSMLADRGANARFSPQDLDPGLLADATHLHLSGYVLLDASSRPAALAALAAAHEAGLTTSVDPQASVLLDLDPQGFLDDVRGVDFLMPNTEELVSLTGSADPASAKALLDVVGAVVLTSGADGASWVDRDEVVSVPAELVECVDSTGAGDAFDAGFLAAWQRGASKRDALLGGIRASARAVSSVGPQPSMTR</sequence>
<name>A0A2T0SA54_9PSEU</name>
<dbReference type="OrthoDB" id="9808601at2"/>
<dbReference type="PRINTS" id="PR00990">
    <property type="entry name" value="RIBOKINASE"/>
</dbReference>
<reference evidence="6 7" key="1">
    <citation type="submission" date="2018-03" db="EMBL/GenBank/DDBJ databases">
        <title>Genomic Encyclopedia of Archaeal and Bacterial Type Strains, Phase II (KMG-II): from individual species to whole genera.</title>
        <authorList>
            <person name="Goeker M."/>
        </authorList>
    </citation>
    <scope>NUCLEOTIDE SEQUENCE [LARGE SCALE GENOMIC DNA]</scope>
    <source>
        <strain evidence="6 7">DSM 44720</strain>
    </source>
</reference>
<feature type="domain" description="Carbohydrate kinase PfkB" evidence="5">
    <location>
        <begin position="3"/>
        <end position="291"/>
    </location>
</feature>
<evidence type="ECO:0000313" key="7">
    <source>
        <dbReference type="Proteomes" id="UP000239494"/>
    </source>
</evidence>
<dbReference type="GO" id="GO:0016301">
    <property type="term" value="F:kinase activity"/>
    <property type="evidence" value="ECO:0007669"/>
    <property type="project" value="UniProtKB-KW"/>
</dbReference>
<evidence type="ECO:0000259" key="5">
    <source>
        <dbReference type="Pfam" id="PF00294"/>
    </source>
</evidence>
<evidence type="ECO:0000313" key="6">
    <source>
        <dbReference type="EMBL" id="PRY30296.1"/>
    </source>
</evidence>
<evidence type="ECO:0000256" key="2">
    <source>
        <dbReference type="ARBA" id="ARBA00022679"/>
    </source>
</evidence>
<comment type="similarity">
    <text evidence="1 4">Belongs to the carbohydrate kinase PfkB family.</text>
</comment>
<organism evidence="6 7">
    <name type="scientific">Umezawaea tangerina</name>
    <dbReference type="NCBI Taxonomy" id="84725"/>
    <lineage>
        <taxon>Bacteria</taxon>
        <taxon>Bacillati</taxon>
        <taxon>Actinomycetota</taxon>
        <taxon>Actinomycetes</taxon>
        <taxon>Pseudonocardiales</taxon>
        <taxon>Pseudonocardiaceae</taxon>
        <taxon>Umezawaea</taxon>
    </lineage>
</organism>
<keyword evidence="7" id="KW-1185">Reference proteome</keyword>
<dbReference type="SUPFAM" id="SSF53613">
    <property type="entry name" value="Ribokinase-like"/>
    <property type="match status" value="1"/>
</dbReference>
<accession>A0A2T0SA54</accession>
<dbReference type="Proteomes" id="UP000239494">
    <property type="component" value="Unassembled WGS sequence"/>
</dbReference>
<proteinExistence type="inferred from homology"/>
<dbReference type="PROSITE" id="PS00583">
    <property type="entry name" value="PFKB_KINASES_1"/>
    <property type="match status" value="1"/>
</dbReference>
<dbReference type="Gene3D" id="3.40.1190.20">
    <property type="match status" value="1"/>
</dbReference>
<dbReference type="InterPro" id="IPR002173">
    <property type="entry name" value="Carboh/pur_kinase_PfkB_CS"/>
</dbReference>
<dbReference type="InterPro" id="IPR011611">
    <property type="entry name" value="PfkB_dom"/>
</dbReference>
<keyword evidence="3 4" id="KW-0418">Kinase</keyword>